<dbReference type="Pfam" id="PF21719">
    <property type="entry name" value="MIOS_a-sol"/>
    <property type="match status" value="1"/>
</dbReference>
<evidence type="ECO:0000256" key="2">
    <source>
        <dbReference type="ARBA" id="ARBA00022574"/>
    </source>
</evidence>
<reference evidence="7 8" key="1">
    <citation type="submission" date="2016-07" db="EMBL/GenBank/DDBJ databases">
        <title>Pervasive Adenine N6-methylation of Active Genes in Fungi.</title>
        <authorList>
            <consortium name="DOE Joint Genome Institute"/>
            <person name="Mondo S.J."/>
            <person name="Dannebaum R.O."/>
            <person name="Kuo R.C."/>
            <person name="Labutti K."/>
            <person name="Haridas S."/>
            <person name="Kuo A."/>
            <person name="Salamov A."/>
            <person name="Ahrendt S.R."/>
            <person name="Lipzen A."/>
            <person name="Sullivan W."/>
            <person name="Andreopoulos W.B."/>
            <person name="Clum A."/>
            <person name="Lindquist E."/>
            <person name="Daum C."/>
            <person name="Ramamoorthy G.K."/>
            <person name="Gryganskyi A."/>
            <person name="Culley D."/>
            <person name="Magnuson J.K."/>
            <person name="James T.Y."/>
            <person name="O'Malley M.A."/>
            <person name="Stajich J.E."/>
            <person name="Spatafora J.W."/>
            <person name="Visel A."/>
            <person name="Grigoriev I.V."/>
        </authorList>
    </citation>
    <scope>NUCLEOTIDE SEQUENCE [LARGE SCALE GENOMIC DNA]</scope>
    <source>
        <strain evidence="7 8">12-1054</strain>
    </source>
</reference>
<accession>A0A1Y2FDX8</accession>
<dbReference type="PANTHER" id="PTHR16453">
    <property type="entry name" value="WD40 DOMAIN-CONTAINING PROTEIN MIO FAMILY MEMBER"/>
    <property type="match status" value="1"/>
</dbReference>
<feature type="region of interest" description="Disordered" evidence="4">
    <location>
        <begin position="341"/>
        <end position="377"/>
    </location>
</feature>
<dbReference type="InterPro" id="IPR036322">
    <property type="entry name" value="WD40_repeat_dom_sf"/>
</dbReference>
<dbReference type="STRING" id="56484.A0A1Y2FDX8"/>
<evidence type="ECO:0000259" key="5">
    <source>
        <dbReference type="Pfam" id="PF17034"/>
    </source>
</evidence>
<evidence type="ECO:0000256" key="1">
    <source>
        <dbReference type="ARBA" id="ARBA00009713"/>
    </source>
</evidence>
<dbReference type="InterPro" id="IPR049092">
    <property type="entry name" value="MIOS_a-sol"/>
</dbReference>
<feature type="compositionally biased region" description="Polar residues" evidence="4">
    <location>
        <begin position="353"/>
        <end position="373"/>
    </location>
</feature>
<comment type="similarity">
    <text evidence="1">Belongs to the WD repeat mio family.</text>
</comment>
<dbReference type="RefSeq" id="XP_040725246.1">
    <property type="nucleotide sequence ID" value="XM_040869412.1"/>
</dbReference>
<dbReference type="SUPFAM" id="SSF50978">
    <property type="entry name" value="WD40 repeat-like"/>
    <property type="match status" value="1"/>
</dbReference>
<dbReference type="InterPro" id="IPR015943">
    <property type="entry name" value="WD40/YVTN_repeat-like_dom_sf"/>
</dbReference>
<evidence type="ECO:0000313" key="7">
    <source>
        <dbReference type="EMBL" id="ORY82112.1"/>
    </source>
</evidence>
<dbReference type="Pfam" id="PF17034">
    <property type="entry name" value="zinc_ribbon_16"/>
    <property type="match status" value="1"/>
</dbReference>
<dbReference type="InterPro" id="IPR001680">
    <property type="entry name" value="WD40_rpt"/>
</dbReference>
<organism evidence="7 8">
    <name type="scientific">Protomyces lactucae-debilis</name>
    <dbReference type="NCBI Taxonomy" id="2754530"/>
    <lineage>
        <taxon>Eukaryota</taxon>
        <taxon>Fungi</taxon>
        <taxon>Dikarya</taxon>
        <taxon>Ascomycota</taxon>
        <taxon>Taphrinomycotina</taxon>
        <taxon>Taphrinomycetes</taxon>
        <taxon>Taphrinales</taxon>
        <taxon>Protomycetaceae</taxon>
        <taxon>Protomyces</taxon>
    </lineage>
</organism>
<dbReference type="Pfam" id="PF21720">
    <property type="entry name" value="MIOS_WD40"/>
    <property type="match status" value="1"/>
</dbReference>
<dbReference type="SMART" id="SM00320">
    <property type="entry name" value="WD40"/>
    <property type="match status" value="4"/>
</dbReference>
<dbReference type="InterPro" id="IPR037593">
    <property type="entry name" value="MIOS/Sea4"/>
</dbReference>
<dbReference type="CDD" id="cd16691">
    <property type="entry name" value="mRING-H2-C3H3C2_Mio"/>
    <property type="match status" value="1"/>
</dbReference>
<keyword evidence="2" id="KW-0853">WD repeat</keyword>
<dbReference type="InterPro" id="IPR019775">
    <property type="entry name" value="WD40_repeat_CS"/>
</dbReference>
<sequence length="871" mass="96195">MLRVSRDSVHCLTGQGTRAAIHRVDALDAPPVQQWQTQAGIQCLDWSHASTNLLALGYSTGAVDLIKPFADLEEAIKVPAARQRNCTAVAFGSGAHLAIGLDKVRHDYSLSLYNVETQTVTGQYAGSEGVSSLAWAPDSQHYLLAGLNYRWLRLIDLRQDPKDGSAISIPTKAAFNITVDVQDPNKFASTYGDTVSIWDRRASTGKPELCLCTDDKQRITGLRFAPSYRAHLAASCEDGSLNLWELDDAGDISRLSRANVARRQEEGLRVNRHHVVKRENLAGFDYCERAGQSPWTFLTLHGDGGVKADTVQTIKPAMSLSSRGDLSMAFGGKLRIAQAQETPAAELHKDDSSCSSPRLGNPFSRSESVSDSATDAEVPAKYRDMSSVLQSDISNLMRRRALDKYEMDAELNAGLVQEESLQTVWRWIAWSRRQSLAGKLRHGSLDFCYEGALNICSGSAGSLKRPNALSQAHTEKFTQAVTQVNSRRACDILPKSLSSLGTRQLALTTTGWCLTNEEFDVFQKDLLDKRQFDKAAFYAVAQHGQVEEAVKILMMGGSVMRIMSAAIAGFVAAKAGKDEGQQPFNIWKESCKRLAVELDSPYIRALFAFVSEGSWRDVLDEQGLTLRERISIAIRYLKDEEIASVLRAMSKTETDEGNLEGLLLTGITTTSLDLLQTYVDRTGDVQTVALVTSFKPELYEDPRVMDWVAEYKNLLNSWGLFHTRCRLDVMRNRLSREAGVTTRLPPRQIYVRCNHCGANLTHHRSDAAIASRDHTTHSGHQQSGMTATKATLCPSCRKPLPRCALCLLPLGTSPDQDTATCRVQDKAQRTFDWSLNFCLRCNHGCHSEHAVAWFRQSAVCPVSGCSCECDG</sequence>
<dbReference type="EMBL" id="MCFI01000010">
    <property type="protein sequence ID" value="ORY82112.1"/>
    <property type="molecule type" value="Genomic_DNA"/>
</dbReference>
<dbReference type="PANTHER" id="PTHR16453:SF9">
    <property type="entry name" value="GATOR COMPLEX PROTEIN MIOS"/>
    <property type="match status" value="1"/>
</dbReference>
<dbReference type="InterPro" id="IPR031488">
    <property type="entry name" value="Zn_ribbon_mio"/>
</dbReference>
<dbReference type="GO" id="GO:1904263">
    <property type="term" value="P:positive regulation of TORC1 signaling"/>
    <property type="evidence" value="ECO:0007669"/>
    <property type="project" value="TreeGrafter"/>
</dbReference>
<dbReference type="Gene3D" id="2.130.10.10">
    <property type="entry name" value="YVTN repeat-like/Quinoprotein amine dehydrogenase"/>
    <property type="match status" value="1"/>
</dbReference>
<proteinExistence type="inferred from homology"/>
<dbReference type="GeneID" id="63786011"/>
<evidence type="ECO:0000313" key="8">
    <source>
        <dbReference type="Proteomes" id="UP000193685"/>
    </source>
</evidence>
<keyword evidence="3" id="KW-0677">Repeat</keyword>
<dbReference type="PROSITE" id="PS00678">
    <property type="entry name" value="WD_REPEATS_1"/>
    <property type="match status" value="1"/>
</dbReference>
<evidence type="ECO:0000256" key="3">
    <source>
        <dbReference type="ARBA" id="ARBA00022737"/>
    </source>
</evidence>
<dbReference type="OMA" id="YEPTGHA"/>
<comment type="caution">
    <text evidence="7">The sequence shown here is derived from an EMBL/GenBank/DDBJ whole genome shotgun (WGS) entry which is preliminary data.</text>
</comment>
<dbReference type="OrthoDB" id="341486at2759"/>
<dbReference type="Proteomes" id="UP000193685">
    <property type="component" value="Unassembled WGS sequence"/>
</dbReference>
<dbReference type="AlphaFoldDB" id="A0A1Y2FDX8"/>
<feature type="domain" description="MIOS-like alpha-solenoid" evidence="6">
    <location>
        <begin position="397"/>
        <end position="636"/>
    </location>
</feature>
<gene>
    <name evidence="7" type="ORF">BCR37DRAFT_380048</name>
</gene>
<evidence type="ECO:0000259" key="6">
    <source>
        <dbReference type="Pfam" id="PF21719"/>
    </source>
</evidence>
<name>A0A1Y2FDX8_PROLT</name>
<keyword evidence="8" id="KW-1185">Reference proteome</keyword>
<evidence type="ECO:0000256" key="4">
    <source>
        <dbReference type="SAM" id="MobiDB-lite"/>
    </source>
</evidence>
<dbReference type="GO" id="GO:0005737">
    <property type="term" value="C:cytoplasm"/>
    <property type="evidence" value="ECO:0007669"/>
    <property type="project" value="TreeGrafter"/>
</dbReference>
<feature type="domain" description="GATOR2 complex protein MIO zinc-ribbon like" evidence="5">
    <location>
        <begin position="753"/>
        <end position="870"/>
    </location>
</feature>
<protein>
    <submittedName>
        <fullName evidence="7">Uncharacterized protein</fullName>
    </submittedName>
</protein>